<dbReference type="PANTHER" id="PTHR30427">
    <property type="entry name" value="TRANSCRIPTIONAL ACTIVATOR PROTEIN LYSR"/>
    <property type="match status" value="1"/>
</dbReference>
<evidence type="ECO:0000256" key="4">
    <source>
        <dbReference type="ARBA" id="ARBA00023163"/>
    </source>
</evidence>
<keyword evidence="2" id="KW-0805">Transcription regulation</keyword>
<evidence type="ECO:0000256" key="2">
    <source>
        <dbReference type="ARBA" id="ARBA00023015"/>
    </source>
</evidence>
<dbReference type="Pfam" id="PF03466">
    <property type="entry name" value="LysR_substrate"/>
    <property type="match status" value="1"/>
</dbReference>
<dbReference type="InterPro" id="IPR036390">
    <property type="entry name" value="WH_DNA-bd_sf"/>
</dbReference>
<feature type="domain" description="HTH lysR-type" evidence="5">
    <location>
        <begin position="3"/>
        <end position="60"/>
    </location>
</feature>
<dbReference type="InterPro" id="IPR005119">
    <property type="entry name" value="LysR_subst-bd"/>
</dbReference>
<dbReference type="GO" id="GO:0010628">
    <property type="term" value="P:positive regulation of gene expression"/>
    <property type="evidence" value="ECO:0007669"/>
    <property type="project" value="TreeGrafter"/>
</dbReference>
<evidence type="ECO:0000313" key="7">
    <source>
        <dbReference type="Proteomes" id="UP000007374"/>
    </source>
</evidence>
<dbReference type="PROSITE" id="PS50931">
    <property type="entry name" value="HTH_LYSR"/>
    <property type="match status" value="1"/>
</dbReference>
<dbReference type="PANTHER" id="PTHR30427:SF1">
    <property type="entry name" value="TRANSCRIPTIONAL ACTIVATOR PROTEIN LYSR"/>
    <property type="match status" value="1"/>
</dbReference>
<dbReference type="InterPro" id="IPR000847">
    <property type="entry name" value="LysR_HTH_N"/>
</dbReference>
<evidence type="ECO:0000259" key="5">
    <source>
        <dbReference type="PROSITE" id="PS50931"/>
    </source>
</evidence>
<dbReference type="SUPFAM" id="SSF46785">
    <property type="entry name" value="Winged helix' DNA-binding domain"/>
    <property type="match status" value="1"/>
</dbReference>
<dbReference type="InterPro" id="IPR036388">
    <property type="entry name" value="WH-like_DNA-bd_sf"/>
</dbReference>
<proteinExistence type="inferred from homology"/>
<dbReference type="RefSeq" id="WP_009452798.1">
    <property type="nucleotide sequence ID" value="NZ_AMSI01000027.1"/>
</dbReference>
<dbReference type="Gene3D" id="1.10.10.10">
    <property type="entry name" value="Winged helix-like DNA-binding domain superfamily/Winged helix DNA-binding domain"/>
    <property type="match status" value="1"/>
</dbReference>
<dbReference type="GO" id="GO:0043565">
    <property type="term" value="F:sequence-specific DNA binding"/>
    <property type="evidence" value="ECO:0007669"/>
    <property type="project" value="TreeGrafter"/>
</dbReference>
<dbReference type="PATRIC" id="fig|1231190.3.peg.4705"/>
<evidence type="ECO:0000256" key="1">
    <source>
        <dbReference type="ARBA" id="ARBA00009437"/>
    </source>
</evidence>
<evidence type="ECO:0000313" key="6">
    <source>
        <dbReference type="EMBL" id="EKF40027.1"/>
    </source>
</evidence>
<keyword evidence="4" id="KW-0804">Transcription</keyword>
<dbReference type="STRING" id="721133.SAMN05216176_11929"/>
<evidence type="ECO:0000256" key="3">
    <source>
        <dbReference type="ARBA" id="ARBA00023125"/>
    </source>
</evidence>
<dbReference type="OrthoDB" id="7260751at2"/>
<gene>
    <name evidence="6" type="ORF">NA8A_22818</name>
</gene>
<accession>K2PG73</accession>
<dbReference type="SUPFAM" id="SSF53850">
    <property type="entry name" value="Periplasmic binding protein-like II"/>
    <property type="match status" value="1"/>
</dbReference>
<dbReference type="AlphaFoldDB" id="K2PG73"/>
<name>K2PG73_9HYPH</name>
<dbReference type="PRINTS" id="PR00039">
    <property type="entry name" value="HTHLYSR"/>
</dbReference>
<dbReference type="EMBL" id="AMSI01000027">
    <property type="protein sequence ID" value="EKF40027.1"/>
    <property type="molecule type" value="Genomic_DNA"/>
</dbReference>
<dbReference type="Pfam" id="PF00126">
    <property type="entry name" value="HTH_1"/>
    <property type="match status" value="1"/>
</dbReference>
<reference evidence="6 7" key="1">
    <citation type="journal article" date="2012" name="J. Bacteriol.">
        <title>Genome Sequence of Nitratireductor indicus Type Strain C115.</title>
        <authorList>
            <person name="Lai Q."/>
            <person name="Li G."/>
            <person name="Yu Z."/>
            <person name="Shao Z."/>
        </authorList>
    </citation>
    <scope>NUCLEOTIDE SEQUENCE [LARGE SCALE GENOMIC DNA]</scope>
    <source>
        <strain evidence="6 7">C115</strain>
    </source>
</reference>
<dbReference type="GO" id="GO:0003700">
    <property type="term" value="F:DNA-binding transcription factor activity"/>
    <property type="evidence" value="ECO:0007669"/>
    <property type="project" value="InterPro"/>
</dbReference>
<keyword evidence="3" id="KW-0238">DNA-binding</keyword>
<dbReference type="Gene3D" id="3.40.190.290">
    <property type="match status" value="1"/>
</dbReference>
<sequence length="301" mass="33193">MRLKPRQLEAFRNVMTAHSVTAAAEAMNITQPAVSRLVRDLEVAVGITLFARQGTRLVPTPEAQLLLHEVERLYIGIDQIARAASDIRQHKNVVLRMASVTSLVRPFLHDALIEVIGDRLDLPLVLDVENSRHIWDMVEKNHYDLGFVFGPSRSGDLQTVHLHSSQAVAAMPHDHPLAGREVVTPADLSEYRVLTAGRNSPLRRGLDRAFATAEQAPLNTMETSMLNCCHFAAAGMGVAIVDRTTMRAASVDLCTRPFLPTIDISYFAARPAGSRQIPVLDQIVERMRELLEAESATGLAQ</sequence>
<keyword evidence="7" id="KW-1185">Reference proteome</keyword>
<dbReference type="Proteomes" id="UP000007374">
    <property type="component" value="Unassembled WGS sequence"/>
</dbReference>
<protein>
    <submittedName>
        <fullName evidence="6">LysR family transcriptional regulator</fullName>
    </submittedName>
</protein>
<organism evidence="6 7">
    <name type="scientific">Nitratireductor indicus C115</name>
    <dbReference type="NCBI Taxonomy" id="1231190"/>
    <lineage>
        <taxon>Bacteria</taxon>
        <taxon>Pseudomonadati</taxon>
        <taxon>Pseudomonadota</taxon>
        <taxon>Alphaproteobacteria</taxon>
        <taxon>Hyphomicrobiales</taxon>
        <taxon>Phyllobacteriaceae</taxon>
        <taxon>Nitratireductor</taxon>
    </lineage>
</organism>
<dbReference type="eggNOG" id="COG0583">
    <property type="taxonomic scope" value="Bacteria"/>
</dbReference>
<comment type="similarity">
    <text evidence="1">Belongs to the LysR transcriptional regulatory family.</text>
</comment>
<comment type="caution">
    <text evidence="6">The sequence shown here is derived from an EMBL/GenBank/DDBJ whole genome shotgun (WGS) entry which is preliminary data.</text>
</comment>